<gene>
    <name evidence="2" type="ORF">SAMN04488129_12420</name>
</gene>
<dbReference type="RefSeq" id="WP_170840170.1">
    <property type="nucleotide sequence ID" value="NZ_FOBC01000024.1"/>
</dbReference>
<evidence type="ECO:0000256" key="1">
    <source>
        <dbReference type="SAM" id="Coils"/>
    </source>
</evidence>
<accession>A0A1H7VB17</accession>
<feature type="coiled-coil region" evidence="1">
    <location>
        <begin position="100"/>
        <end position="141"/>
    </location>
</feature>
<sequence>MAYPFNQHPRLLLPPGQLHLNEPADTLFVRAAMELSNNLQVPLDMVLYALASVISTTAQGPYRVRLPNGQIKPLSLAVLIIVASGGRKSTLLKHLLAAILKIEREERQAYHKRLESYEAELAQWEAERDGLLRAMKHQRSKGLPTEEAKQALNEHETLKPTRPRRFRLVFEDTSPSPLFTHLAKGMPSASLITAEGQTLFDSAMLKSVGKICGLNSGDHVTVDRANQPPLELDEVSLGILAMTQPGALQKHLETMGEEAREIGLYARMLVCKPASLNGQRFLDPEAPTPTWDAWRECEARLEALTRENLQLLRAPETEPTIVTFDDEAGSMWVQYHNEIEAEMRPEGRFPHSQDHASKISEITARIAASLHLLIAQDDLITKATLLQAIDLSNWSSMQFHEVFEPLPQVCRDAQLLNVWFQDHRNRNIRFLPRTWVRQRCPNSLRKRDRLLGALDELQAHGQVMQFMDGKTGMLDLMPWMPF</sequence>
<dbReference type="AlphaFoldDB" id="A0A1H7VB17"/>
<keyword evidence="3" id="KW-1185">Reference proteome</keyword>
<name>A0A1H7VB17_9GAMM</name>
<dbReference type="InterPro" id="IPR025048">
    <property type="entry name" value="DUF3987"/>
</dbReference>
<organism evidence="2 3">
    <name type="scientific">Halomonas daqiaonensis</name>
    <dbReference type="NCBI Taxonomy" id="650850"/>
    <lineage>
        <taxon>Bacteria</taxon>
        <taxon>Pseudomonadati</taxon>
        <taxon>Pseudomonadota</taxon>
        <taxon>Gammaproteobacteria</taxon>
        <taxon>Oceanospirillales</taxon>
        <taxon>Halomonadaceae</taxon>
        <taxon>Halomonas</taxon>
    </lineage>
</organism>
<reference evidence="3" key="1">
    <citation type="submission" date="2016-10" db="EMBL/GenBank/DDBJ databases">
        <authorList>
            <person name="Varghese N."/>
            <person name="Submissions S."/>
        </authorList>
    </citation>
    <scope>NUCLEOTIDE SEQUENCE [LARGE SCALE GENOMIC DNA]</scope>
    <source>
        <strain evidence="3">CGMCC 1.9150</strain>
    </source>
</reference>
<protein>
    <recommendedName>
        <fullName evidence="4">DUF3987 domain-containing protein</fullName>
    </recommendedName>
</protein>
<evidence type="ECO:0000313" key="3">
    <source>
        <dbReference type="Proteomes" id="UP000198807"/>
    </source>
</evidence>
<evidence type="ECO:0000313" key="2">
    <source>
        <dbReference type="EMBL" id="SEM06461.1"/>
    </source>
</evidence>
<dbReference type="EMBL" id="FOBC01000024">
    <property type="protein sequence ID" value="SEM06461.1"/>
    <property type="molecule type" value="Genomic_DNA"/>
</dbReference>
<keyword evidence="1" id="KW-0175">Coiled coil</keyword>
<evidence type="ECO:0008006" key="4">
    <source>
        <dbReference type="Google" id="ProtNLM"/>
    </source>
</evidence>
<dbReference type="Proteomes" id="UP000198807">
    <property type="component" value="Unassembled WGS sequence"/>
</dbReference>
<proteinExistence type="predicted"/>
<dbReference type="Pfam" id="PF13148">
    <property type="entry name" value="DUF3987"/>
    <property type="match status" value="1"/>
</dbReference>